<keyword evidence="1" id="KW-0732">Signal</keyword>
<keyword evidence="3" id="KW-1185">Reference proteome</keyword>
<reference evidence="2 3" key="1">
    <citation type="journal article" date="2020" name="Microb. Ecol.">
        <title>Ecogenomics of the Marine Benthic Filamentous Cyanobacterium Adonisia.</title>
        <authorList>
            <person name="Walter J.M."/>
            <person name="Coutinho F.H."/>
            <person name="Leomil L."/>
            <person name="Hargreaves P.I."/>
            <person name="Campeao M.E."/>
            <person name="Vieira V.V."/>
            <person name="Silva B.S."/>
            <person name="Fistarol G.O."/>
            <person name="Salomon P.S."/>
            <person name="Sawabe T."/>
            <person name="Mino S."/>
            <person name="Hosokawa M."/>
            <person name="Miyashita H."/>
            <person name="Maruyama F."/>
            <person name="van Verk M.C."/>
            <person name="Dutilh B.E."/>
            <person name="Thompson C.C."/>
            <person name="Thompson F.L."/>
        </authorList>
    </citation>
    <scope>NUCLEOTIDE SEQUENCE [LARGE SCALE GENOMIC DNA]</scope>
    <source>
        <strain evidence="2 3">CCMR0081</strain>
    </source>
</reference>
<gene>
    <name evidence="2" type="ORF">DXZ20_36125</name>
</gene>
<evidence type="ECO:0000313" key="2">
    <source>
        <dbReference type="EMBL" id="NEZ60970.1"/>
    </source>
</evidence>
<organism evidence="2 3">
    <name type="scientific">Adonisia turfae CCMR0081</name>
    <dbReference type="NCBI Taxonomy" id="2292702"/>
    <lineage>
        <taxon>Bacteria</taxon>
        <taxon>Bacillati</taxon>
        <taxon>Cyanobacteriota</taxon>
        <taxon>Adonisia</taxon>
        <taxon>Adonisia turfae</taxon>
    </lineage>
</organism>
<dbReference type="Proteomes" id="UP000481033">
    <property type="component" value="Unassembled WGS sequence"/>
</dbReference>
<feature type="chain" id="PRO_5026706375" evidence="1">
    <location>
        <begin position="26"/>
        <end position="251"/>
    </location>
</feature>
<comment type="caution">
    <text evidence="2">The sequence shown here is derived from an EMBL/GenBank/DDBJ whole genome shotgun (WGS) entry which is preliminary data.</text>
</comment>
<dbReference type="RefSeq" id="WP_163703242.1">
    <property type="nucleotide sequence ID" value="NZ_QXHD01000004.1"/>
</dbReference>
<accession>A0A6M0RYH2</accession>
<name>A0A6M0RYH2_9CYAN</name>
<feature type="signal peptide" evidence="1">
    <location>
        <begin position="1"/>
        <end position="25"/>
    </location>
</feature>
<evidence type="ECO:0000256" key="1">
    <source>
        <dbReference type="SAM" id="SignalP"/>
    </source>
</evidence>
<dbReference type="EMBL" id="QXHD01000004">
    <property type="protein sequence ID" value="NEZ60970.1"/>
    <property type="molecule type" value="Genomic_DNA"/>
</dbReference>
<protein>
    <submittedName>
        <fullName evidence="2">PEP-CTERM sorting domain-containing protein</fullName>
    </submittedName>
</protein>
<evidence type="ECO:0000313" key="3">
    <source>
        <dbReference type="Proteomes" id="UP000481033"/>
    </source>
</evidence>
<proteinExistence type="predicted"/>
<dbReference type="AlphaFoldDB" id="A0A6M0RYH2"/>
<sequence>MRNSFRLLLGCPIIAILVGTGNAQAGTIILDDFSVTQDVGLLDISGFIPSSSQTGPSSSILGEFRDLEALGNADNFLETRLRVDNGALSFSNNVGTLGAGLIVWDGNDNPTTVDSTGLGGIDITQSGGMGLDGIFLDILSADLAGLELAFTVYDTNNNTSSLAQLFDTPVSSSSPLTAGFLFSDFVGNADFTNVGAIELAIAGPEEIDATIDLIEIGPSESADVPEPTVSLFALVGISMLGGNSLKRKTQQ</sequence>